<evidence type="ECO:0000256" key="3">
    <source>
        <dbReference type="SAM" id="SignalP"/>
    </source>
</evidence>
<keyword evidence="5" id="KW-1185">Reference proteome</keyword>
<protein>
    <recommendedName>
        <fullName evidence="6">Chromosome segregation ATPase</fullName>
    </recommendedName>
</protein>
<name>A0A7X1B8E9_9BACT</name>
<feature type="signal peptide" evidence="3">
    <location>
        <begin position="1"/>
        <end position="22"/>
    </location>
</feature>
<feature type="compositionally biased region" description="Basic and acidic residues" evidence="2">
    <location>
        <begin position="404"/>
        <end position="413"/>
    </location>
</feature>
<organism evidence="4 5">
    <name type="scientific">Pelagicoccus albus</name>
    <dbReference type="NCBI Taxonomy" id="415222"/>
    <lineage>
        <taxon>Bacteria</taxon>
        <taxon>Pseudomonadati</taxon>
        <taxon>Verrucomicrobiota</taxon>
        <taxon>Opitutia</taxon>
        <taxon>Puniceicoccales</taxon>
        <taxon>Pelagicoccaceae</taxon>
        <taxon>Pelagicoccus</taxon>
    </lineage>
</organism>
<dbReference type="AlphaFoldDB" id="A0A7X1B8E9"/>
<evidence type="ECO:0000313" key="4">
    <source>
        <dbReference type="EMBL" id="MBC2607471.1"/>
    </source>
</evidence>
<dbReference type="EMBL" id="JACHVC010000013">
    <property type="protein sequence ID" value="MBC2607471.1"/>
    <property type="molecule type" value="Genomic_DNA"/>
</dbReference>
<keyword evidence="3" id="KW-0732">Signal</keyword>
<reference evidence="4 5" key="1">
    <citation type="submission" date="2020-07" db="EMBL/GenBank/DDBJ databases">
        <authorList>
            <person name="Feng X."/>
        </authorList>
    </citation>
    <scope>NUCLEOTIDE SEQUENCE [LARGE SCALE GENOMIC DNA]</scope>
    <source>
        <strain evidence="4 5">JCM23202</strain>
    </source>
</reference>
<sequence length="689" mass="78862">MRTVRAWLTLALSAYILSCANAARYASADAARADLARISASAKSLISDIDRARAAGNEARDALLAHEKQGPEVRSLERELRQAKERRFNDNQYQNDLYSNEKKYKENYAKASKQLAEFVGDRSALDRAERAERNARSALSSAESYKKRAIKELEEGYYCSKCNRPASQIENEENLTFREHLRNVSGRSIPAGASLIQKKTAEFNKKVSAARQSLEKAQLDRQSKAQAYEQYRQTEISKKQSALKQLQTNYREKEAELQDKLQNAQAEFDRKKKSDIDSLEWKIKNKLRDYNDERERLRDSVARAKKAEGNLRHRIRMLDIEADAAQWEIRFYEGIARRKAARETQIAKQEAVRAIREAKRVAREAELARIKAQNKQAVSVRRIPYSSFQPAYTNSSSSSSSRSTKRELEEALAKAKKRERALVPQPVEPPPVATNPYSVEQQKNIAKAKADLEESIQHSLPFEELVPEPAIEPVFESDTSIDIEDTVIVREDYSETSRKERYLESKQLVADAVRQAIDFGAKVELEDGIEDELLEIGAISHFDIALYRTKETLIDAGQFAKDKAQEASDYTNESLHKAEAFFDESMAVTGSYLSNKIESAKKKLRVERILDTFLPDSIEEMNAESEYDGIDSNEYDDLSEYEKDSERFFEDNKLIIPSPTHFSRFTKGFSDTFKKWEKTFLETNDDTEE</sequence>
<evidence type="ECO:0000256" key="2">
    <source>
        <dbReference type="SAM" id="MobiDB-lite"/>
    </source>
</evidence>
<feature type="coiled-coil region" evidence="1">
    <location>
        <begin position="214"/>
        <end position="307"/>
    </location>
</feature>
<proteinExistence type="predicted"/>
<accession>A0A7X1B8E9</accession>
<evidence type="ECO:0000313" key="5">
    <source>
        <dbReference type="Proteomes" id="UP000526501"/>
    </source>
</evidence>
<gene>
    <name evidence="4" type="ORF">H5P27_15570</name>
</gene>
<comment type="caution">
    <text evidence="4">The sequence shown here is derived from an EMBL/GenBank/DDBJ whole genome shotgun (WGS) entry which is preliminary data.</text>
</comment>
<dbReference type="RefSeq" id="WP_185661358.1">
    <property type="nucleotide sequence ID" value="NZ_JACHVC010000013.1"/>
</dbReference>
<evidence type="ECO:0000256" key="1">
    <source>
        <dbReference type="SAM" id="Coils"/>
    </source>
</evidence>
<evidence type="ECO:0008006" key="6">
    <source>
        <dbReference type="Google" id="ProtNLM"/>
    </source>
</evidence>
<dbReference type="Proteomes" id="UP000526501">
    <property type="component" value="Unassembled WGS sequence"/>
</dbReference>
<feature type="chain" id="PRO_5031071133" description="Chromosome segregation ATPase" evidence="3">
    <location>
        <begin position="23"/>
        <end position="689"/>
    </location>
</feature>
<feature type="region of interest" description="Disordered" evidence="2">
    <location>
        <begin position="389"/>
        <end position="436"/>
    </location>
</feature>
<keyword evidence="1" id="KW-0175">Coiled coil</keyword>